<evidence type="ECO:0000313" key="3">
    <source>
        <dbReference type="Proteomes" id="UP000030403"/>
    </source>
</evidence>
<keyword evidence="3" id="KW-1185">Reference proteome</keyword>
<organism evidence="2 3">
    <name type="scientific">Pontibacillus marinus BH030004 = DSM 16465</name>
    <dbReference type="NCBI Taxonomy" id="1385511"/>
    <lineage>
        <taxon>Bacteria</taxon>
        <taxon>Bacillati</taxon>
        <taxon>Bacillota</taxon>
        <taxon>Bacilli</taxon>
        <taxon>Bacillales</taxon>
        <taxon>Bacillaceae</taxon>
        <taxon>Pontibacillus</taxon>
    </lineage>
</organism>
<proteinExistence type="predicted"/>
<evidence type="ECO:0000256" key="1">
    <source>
        <dbReference type="SAM" id="MobiDB-lite"/>
    </source>
</evidence>
<protein>
    <recommendedName>
        <fullName evidence="4">DUF4025 domain-containing protein</fullName>
    </recommendedName>
</protein>
<sequence length="52" mass="5974">MNKKKRDYDTEETVAPTVNEEDSYGEDATEEEVEKGDSTRVTRLMNEYPSGE</sequence>
<dbReference type="RefSeq" id="WP_169449747.1">
    <property type="nucleotide sequence ID" value="NZ_AULJ01000012.1"/>
</dbReference>
<comment type="caution">
    <text evidence="2">The sequence shown here is derived from an EMBL/GenBank/DDBJ whole genome shotgun (WGS) entry which is preliminary data.</text>
</comment>
<dbReference type="STRING" id="1385511.GCA_000425225_01138"/>
<feature type="compositionally biased region" description="Acidic residues" evidence="1">
    <location>
        <begin position="19"/>
        <end position="34"/>
    </location>
</feature>
<dbReference type="Proteomes" id="UP000030403">
    <property type="component" value="Unassembled WGS sequence"/>
</dbReference>
<name>A0A0A5GFK2_9BACI</name>
<evidence type="ECO:0008006" key="4">
    <source>
        <dbReference type="Google" id="ProtNLM"/>
    </source>
</evidence>
<feature type="region of interest" description="Disordered" evidence="1">
    <location>
        <begin position="1"/>
        <end position="52"/>
    </location>
</feature>
<accession>A0A0A5GFK2</accession>
<evidence type="ECO:0000313" key="2">
    <source>
        <dbReference type="EMBL" id="KGX90794.1"/>
    </source>
</evidence>
<dbReference type="AlphaFoldDB" id="A0A0A5GFK2"/>
<dbReference type="EMBL" id="AVPF01000005">
    <property type="protein sequence ID" value="KGX90794.1"/>
    <property type="molecule type" value="Genomic_DNA"/>
</dbReference>
<gene>
    <name evidence="2" type="ORF">N783_18460</name>
</gene>
<reference evidence="2 3" key="1">
    <citation type="submission" date="2013-08" db="EMBL/GenBank/DDBJ databases">
        <authorList>
            <person name="Huang J."/>
            <person name="Wang G."/>
        </authorList>
    </citation>
    <scope>NUCLEOTIDE SEQUENCE [LARGE SCALE GENOMIC DNA]</scope>
    <source>
        <strain evidence="2 3">BH030004</strain>
    </source>
</reference>